<keyword evidence="3" id="KW-1185">Reference proteome</keyword>
<name>A0ABU6F277_9ACTN</name>
<evidence type="ECO:0000313" key="2">
    <source>
        <dbReference type="EMBL" id="MEB8338110.1"/>
    </source>
</evidence>
<comment type="caution">
    <text evidence="2">The sequence shown here is derived from an EMBL/GenBank/DDBJ whole genome shotgun (WGS) entry which is preliminary data.</text>
</comment>
<protein>
    <submittedName>
        <fullName evidence="2">Uncharacterized protein</fullName>
    </submittedName>
</protein>
<feature type="region of interest" description="Disordered" evidence="1">
    <location>
        <begin position="20"/>
        <end position="45"/>
    </location>
</feature>
<dbReference type="Proteomes" id="UP001354931">
    <property type="component" value="Unassembled WGS sequence"/>
</dbReference>
<reference evidence="2 3" key="1">
    <citation type="submission" date="2022-10" db="EMBL/GenBank/DDBJ databases">
        <authorList>
            <person name="Xie J."/>
            <person name="Shen N."/>
        </authorList>
    </citation>
    <scope>NUCLEOTIDE SEQUENCE [LARGE SCALE GENOMIC DNA]</scope>
    <source>
        <strain evidence="2 3">YIM65594</strain>
    </source>
</reference>
<dbReference type="RefSeq" id="WP_326015852.1">
    <property type="nucleotide sequence ID" value="NZ_JAOZYC010000088.1"/>
</dbReference>
<accession>A0ABU6F277</accession>
<organism evidence="2 3">
    <name type="scientific">Streptomyces endophyticus</name>
    <dbReference type="NCBI Taxonomy" id="714166"/>
    <lineage>
        <taxon>Bacteria</taxon>
        <taxon>Bacillati</taxon>
        <taxon>Actinomycetota</taxon>
        <taxon>Actinomycetes</taxon>
        <taxon>Kitasatosporales</taxon>
        <taxon>Streptomycetaceae</taxon>
        <taxon>Streptomyces</taxon>
    </lineage>
</organism>
<sequence length="45" mass="4735">MLTVMRPKITTALTVVRTTVAREPGGTTTPPRSAPATDAAAQIQR</sequence>
<evidence type="ECO:0000313" key="3">
    <source>
        <dbReference type="Proteomes" id="UP001354931"/>
    </source>
</evidence>
<evidence type="ECO:0000256" key="1">
    <source>
        <dbReference type="SAM" id="MobiDB-lite"/>
    </source>
</evidence>
<proteinExistence type="predicted"/>
<dbReference type="EMBL" id="JAOZYC010000088">
    <property type="protein sequence ID" value="MEB8338110.1"/>
    <property type="molecule type" value="Genomic_DNA"/>
</dbReference>
<gene>
    <name evidence="2" type="ORF">OKJ99_11435</name>
</gene>